<dbReference type="SUPFAM" id="SSF52518">
    <property type="entry name" value="Thiamin diphosphate-binding fold (THDP-binding)"/>
    <property type="match status" value="1"/>
</dbReference>
<evidence type="ECO:0000256" key="1">
    <source>
        <dbReference type="ARBA" id="ARBA00023002"/>
    </source>
</evidence>
<dbReference type="PANTHER" id="PTHR32154:SF20">
    <property type="entry name" value="2-OXOGLUTARATE OXIDOREDUCTASE SUBUNIT KORA"/>
    <property type="match status" value="1"/>
</dbReference>
<proteinExistence type="predicted"/>
<dbReference type="InterPro" id="IPR022367">
    <property type="entry name" value="2-oxoacid/accept_OxRdtase_asu"/>
</dbReference>
<dbReference type="InterPro" id="IPR009014">
    <property type="entry name" value="Transketo_C/PFOR_II"/>
</dbReference>
<evidence type="ECO:0000313" key="5">
    <source>
        <dbReference type="Proteomes" id="UP000721861"/>
    </source>
</evidence>
<feature type="domain" description="Pyruvate/ketoisovalerate oxidoreductase catalytic" evidence="2">
    <location>
        <begin position="22"/>
        <end position="212"/>
    </location>
</feature>
<gene>
    <name evidence="4" type="ORF">KEM09_09410</name>
</gene>
<name>A0ABS5K9D2_9BACT</name>
<dbReference type="SUPFAM" id="SSF53323">
    <property type="entry name" value="Pyruvate-ferredoxin oxidoreductase, PFOR, domain III"/>
    <property type="match status" value="1"/>
</dbReference>
<dbReference type="NCBIfam" id="TIGR03710">
    <property type="entry name" value="OAFO_sf"/>
    <property type="match status" value="1"/>
</dbReference>
<dbReference type="InterPro" id="IPR029061">
    <property type="entry name" value="THDP-binding"/>
</dbReference>
<dbReference type="Gene3D" id="3.40.50.970">
    <property type="match status" value="1"/>
</dbReference>
<organism evidence="4 5">
    <name type="scientific">Carboxylicivirga mesophila</name>
    <dbReference type="NCBI Taxonomy" id="1166478"/>
    <lineage>
        <taxon>Bacteria</taxon>
        <taxon>Pseudomonadati</taxon>
        <taxon>Bacteroidota</taxon>
        <taxon>Bacteroidia</taxon>
        <taxon>Marinilabiliales</taxon>
        <taxon>Marinilabiliaceae</taxon>
        <taxon>Carboxylicivirga</taxon>
    </lineage>
</organism>
<dbReference type="PANTHER" id="PTHR32154">
    <property type="entry name" value="PYRUVATE-FLAVODOXIN OXIDOREDUCTASE-RELATED"/>
    <property type="match status" value="1"/>
</dbReference>
<keyword evidence="1" id="KW-0560">Oxidoreductase</keyword>
<dbReference type="Gene3D" id="3.40.50.920">
    <property type="match status" value="1"/>
</dbReference>
<dbReference type="InterPro" id="IPR002869">
    <property type="entry name" value="Pyrv_flavodox_OxRed_cen"/>
</dbReference>
<accession>A0ABS5K9D2</accession>
<dbReference type="RefSeq" id="WP_212227846.1">
    <property type="nucleotide sequence ID" value="NZ_JAGUCN010000009.1"/>
</dbReference>
<dbReference type="Pfam" id="PF01855">
    <property type="entry name" value="POR_N"/>
    <property type="match status" value="1"/>
</dbReference>
<dbReference type="InterPro" id="IPR050722">
    <property type="entry name" value="Pyruvate:ferred/Flavod_OxRd"/>
</dbReference>
<dbReference type="SUPFAM" id="SSF52922">
    <property type="entry name" value="TK C-terminal domain-like"/>
    <property type="match status" value="1"/>
</dbReference>
<dbReference type="Pfam" id="PF01558">
    <property type="entry name" value="POR"/>
    <property type="match status" value="1"/>
</dbReference>
<comment type="caution">
    <text evidence="4">The sequence shown here is derived from an EMBL/GenBank/DDBJ whole genome shotgun (WGS) entry which is preliminary data.</text>
</comment>
<dbReference type="EMBL" id="JAGUCN010000009">
    <property type="protein sequence ID" value="MBS2211619.1"/>
    <property type="molecule type" value="Genomic_DNA"/>
</dbReference>
<reference evidence="4 5" key="1">
    <citation type="journal article" date="2014" name="Int. J. Syst. Evol. Microbiol.">
        <title>Carboxylicivirga gen. nov. in the family Marinilabiliaceae with two novel species, Carboxylicivirga mesophila sp. nov. and Carboxylicivirga taeanensis sp. nov., and reclassification of Cytophaga fermentans as Saccharicrinis fermentans gen. nov., comb. nov.</title>
        <authorList>
            <person name="Yang S.H."/>
            <person name="Seo H.S."/>
            <person name="Woo J.H."/>
            <person name="Oh H.M."/>
            <person name="Jang H."/>
            <person name="Lee J.H."/>
            <person name="Kim S.J."/>
            <person name="Kwon K.K."/>
        </authorList>
    </citation>
    <scope>NUCLEOTIDE SEQUENCE [LARGE SCALE GENOMIC DNA]</scope>
    <source>
        <strain evidence="4 5">JCM 18290</strain>
    </source>
</reference>
<protein>
    <submittedName>
        <fullName evidence="4">2-oxoacid:acceptor oxidoreductase subunit alpha</fullName>
    </submittedName>
</protein>
<dbReference type="Gene3D" id="3.40.920.10">
    <property type="entry name" value="Pyruvate-ferredoxin oxidoreductase, PFOR, domain III"/>
    <property type="match status" value="1"/>
</dbReference>
<dbReference type="CDD" id="cd07034">
    <property type="entry name" value="TPP_PYR_PFOR_IOR-alpha_like"/>
    <property type="match status" value="1"/>
</dbReference>
<evidence type="ECO:0000313" key="4">
    <source>
        <dbReference type="EMBL" id="MBS2211619.1"/>
    </source>
</evidence>
<dbReference type="InterPro" id="IPR002880">
    <property type="entry name" value="Pyrv_Fd/Flavodoxin_OxRdtase_N"/>
</dbReference>
<sequence length="615" mass="67749">MGKRSKVIERDEVVVRFSGDSGDGMQLTGTLFSYTSAIFGNDISTFPDYPSEIRAPQGTISGVSGFQVHFGHTEVYTPGDYCDVLVAMNPAALKANAKWMKPGGTVILDVDSCDEKNLRKAGYETDDPITESKLSGYNIVKAPITTLTKESLKDMGLDNKSILRSKNMYALGLVYWLFDRPLDHTKDYIKKKFKKNQLIVDANVKVLEDGYNYGNIIQALTPSYHIHPADIKKGKYRNLSGNQAVAWGFLAAAEKSGLELFLGSYPITPATEILQELSARKDLGVKVFQAEDEIAGICTAIGASFAGDLAITTTSGPGLALKGEAIGLAVIAELPLVIVNVQRGGPSTGLPTKTEQSDLMQALYGRNGESPAVIIAASSPTNCFDYAFYAAKIAVEHMTPVILLTDGFLANGTQPWRLPNLEEWPTISVPKADVNDKDWHPYKRDLEKLSRYWATPGTAGLEHRIGGLEKDEQTGAVSHDALNHQRMVEIREEKVQRVANVVPELELLGDEDADVLVVGWGGTFGHLFTAVDELANEGHKLALAHFNYIKPLPRNTYEVLKRYKKIVVCELNLGQFADYLTMNFPDIQTQRFNKVQGQPFTVVELKEHFKTLLEE</sequence>
<dbReference type="Proteomes" id="UP000721861">
    <property type="component" value="Unassembled WGS sequence"/>
</dbReference>
<keyword evidence="5" id="KW-1185">Reference proteome</keyword>
<evidence type="ECO:0000259" key="2">
    <source>
        <dbReference type="Pfam" id="PF01558"/>
    </source>
</evidence>
<feature type="domain" description="Pyruvate flavodoxin/ferredoxin oxidoreductase pyrimidine binding" evidence="3">
    <location>
        <begin position="261"/>
        <end position="475"/>
    </location>
</feature>
<dbReference type="InterPro" id="IPR019752">
    <property type="entry name" value="Pyrv/ketoisovalerate_OxRed_cat"/>
</dbReference>
<evidence type="ECO:0000259" key="3">
    <source>
        <dbReference type="Pfam" id="PF01855"/>
    </source>
</evidence>